<gene>
    <name evidence="1" type="ORF">RGLFYP36_03275</name>
</gene>
<proteinExistence type="predicted"/>
<sequence length="90" mass="10261">MDREKIHKLLDLILEIQERGEGRNGYPYVNIEFSNYGSRIFLTAQENGFVTDGDYDLFDGIATDKQLDDAIILVGVLLEMAVDKTEEQYA</sequence>
<dbReference type="RefSeq" id="WP_156733719.1">
    <property type="nucleotide sequence ID" value="NZ_BAABXJ010000001.1"/>
</dbReference>
<reference evidence="1" key="1">
    <citation type="submission" date="2019-11" db="EMBL/GenBank/DDBJ databases">
        <authorList>
            <person name="Feng L."/>
        </authorList>
    </citation>
    <scope>NUCLEOTIDE SEQUENCE</scope>
    <source>
        <strain evidence="1">RgnavusLFYP36</strain>
    </source>
</reference>
<accession>A0A6N2ZR85</accession>
<name>A0A6N2ZR85_MEDGN</name>
<dbReference type="AlphaFoldDB" id="A0A6N2ZR85"/>
<organism evidence="1">
    <name type="scientific">Mediterraneibacter gnavus</name>
    <name type="common">Ruminococcus gnavus</name>
    <dbReference type="NCBI Taxonomy" id="33038"/>
    <lineage>
        <taxon>Bacteria</taxon>
        <taxon>Bacillati</taxon>
        <taxon>Bacillota</taxon>
        <taxon>Clostridia</taxon>
        <taxon>Lachnospirales</taxon>
        <taxon>Lachnospiraceae</taxon>
        <taxon>Mediterraneibacter</taxon>
    </lineage>
</organism>
<evidence type="ECO:0000313" key="1">
    <source>
        <dbReference type="EMBL" id="VYT81854.1"/>
    </source>
</evidence>
<dbReference type="EMBL" id="CACRUU010000029">
    <property type="protein sequence ID" value="VYT81854.1"/>
    <property type="molecule type" value="Genomic_DNA"/>
</dbReference>
<protein>
    <submittedName>
        <fullName evidence="1">Uncharacterized protein</fullName>
    </submittedName>
</protein>